<dbReference type="Gene3D" id="3.40.190.10">
    <property type="entry name" value="Periplasmic binding protein-like II"/>
    <property type="match status" value="2"/>
</dbReference>
<evidence type="ECO:0000256" key="1">
    <source>
        <dbReference type="ARBA" id="ARBA00009437"/>
    </source>
</evidence>
<reference evidence="6 7" key="1">
    <citation type="submission" date="2018-06" db="EMBL/GenBank/DDBJ databases">
        <title>The genome of Pseudomonas putida NX-1, a lignin degrader.</title>
        <authorList>
            <person name="Xu Z."/>
        </authorList>
    </citation>
    <scope>NUCLEOTIDE SEQUENCE [LARGE SCALE GENOMIC DNA]</scope>
    <source>
        <strain evidence="6 7">NX-1</strain>
    </source>
</reference>
<accession>A0AAD0PBA5</accession>
<evidence type="ECO:0000256" key="3">
    <source>
        <dbReference type="ARBA" id="ARBA00023125"/>
    </source>
</evidence>
<dbReference type="NCBIfam" id="NF007491">
    <property type="entry name" value="PRK10086.1"/>
    <property type="match status" value="1"/>
</dbReference>
<dbReference type="EMBL" id="CP030750">
    <property type="protein sequence ID" value="AXA24724.1"/>
    <property type="molecule type" value="Genomic_DNA"/>
</dbReference>
<dbReference type="PANTHER" id="PTHR30537">
    <property type="entry name" value="HTH-TYPE TRANSCRIPTIONAL REGULATOR"/>
    <property type="match status" value="1"/>
</dbReference>
<evidence type="ECO:0000256" key="4">
    <source>
        <dbReference type="ARBA" id="ARBA00023163"/>
    </source>
</evidence>
<proteinExistence type="inferred from homology"/>
<dbReference type="GO" id="GO:0043565">
    <property type="term" value="F:sequence-specific DNA binding"/>
    <property type="evidence" value="ECO:0007669"/>
    <property type="project" value="TreeGrafter"/>
</dbReference>
<gene>
    <name evidence="6" type="ORF">C1S65_11600</name>
</gene>
<keyword evidence="3 6" id="KW-0238">DNA-binding</keyword>
<dbReference type="PROSITE" id="PS50931">
    <property type="entry name" value="HTH_LYSR"/>
    <property type="match status" value="1"/>
</dbReference>
<dbReference type="AlphaFoldDB" id="A0AAD0PBA5"/>
<dbReference type="Proteomes" id="UP000251617">
    <property type="component" value="Chromosome"/>
</dbReference>
<dbReference type="RefSeq" id="WP_112898081.1">
    <property type="nucleotide sequence ID" value="NZ_CP030750.1"/>
</dbReference>
<sequence length="313" mass="35515">MNYLIRKDPGLPRVQGAHLSNLHTFLIAARHLSFSKAADELFLTASAVSHRIARLEEGLKLKLFHRLPRQVSLTADGERFYQIMQNTMDALDQAIQSRADEQVRGQLSLYVRPSIVQCWLIPRLAGFVEQYPDVQLDIRVGNEQVDYRTRSVDLVLCYSDGDYPGLVSSRIMAERIAPVCSPEYARRHGLDGRMDELQRCTLIHDCAAWHNSSFDAEWQLWLRAVGSEAPLSSRFLTFDRSDLCMLAAINHAGVAIGREQLVKNALSCGELIAPWGSFQPANDYAYYLVHPPLDPLPRRMQVLVDWLKQHAFA</sequence>
<dbReference type="Gene3D" id="1.10.10.10">
    <property type="entry name" value="Winged helix-like DNA-binding domain superfamily/Winged helix DNA-binding domain"/>
    <property type="match status" value="1"/>
</dbReference>
<dbReference type="FunFam" id="1.10.10.10:FF:000001">
    <property type="entry name" value="LysR family transcriptional regulator"/>
    <property type="match status" value="1"/>
</dbReference>
<dbReference type="InterPro" id="IPR058163">
    <property type="entry name" value="LysR-type_TF_proteobact-type"/>
</dbReference>
<evidence type="ECO:0000313" key="6">
    <source>
        <dbReference type="EMBL" id="AXA24724.1"/>
    </source>
</evidence>
<name>A0AAD0PBA5_PSEPU</name>
<dbReference type="SUPFAM" id="SSF46785">
    <property type="entry name" value="Winged helix' DNA-binding domain"/>
    <property type="match status" value="1"/>
</dbReference>
<dbReference type="GO" id="GO:0003700">
    <property type="term" value="F:DNA-binding transcription factor activity"/>
    <property type="evidence" value="ECO:0007669"/>
    <property type="project" value="InterPro"/>
</dbReference>
<keyword evidence="4" id="KW-0804">Transcription</keyword>
<dbReference type="Pfam" id="PF03466">
    <property type="entry name" value="LysR_substrate"/>
    <property type="match status" value="1"/>
</dbReference>
<feature type="domain" description="HTH lysR-type" evidence="5">
    <location>
        <begin position="22"/>
        <end position="74"/>
    </location>
</feature>
<protein>
    <submittedName>
        <fullName evidence="6">DNA-binding transcriptional regulator DsdC</fullName>
    </submittedName>
</protein>
<comment type="similarity">
    <text evidence="1">Belongs to the LysR transcriptional regulatory family.</text>
</comment>
<dbReference type="InterPro" id="IPR000847">
    <property type="entry name" value="LysR_HTH_N"/>
</dbReference>
<evidence type="ECO:0000259" key="5">
    <source>
        <dbReference type="PROSITE" id="PS50931"/>
    </source>
</evidence>
<dbReference type="InterPro" id="IPR036388">
    <property type="entry name" value="WH-like_DNA-bd_sf"/>
</dbReference>
<keyword evidence="2" id="KW-0805">Transcription regulation</keyword>
<dbReference type="Pfam" id="PF00126">
    <property type="entry name" value="HTH_1"/>
    <property type="match status" value="1"/>
</dbReference>
<evidence type="ECO:0000313" key="7">
    <source>
        <dbReference type="Proteomes" id="UP000251617"/>
    </source>
</evidence>
<dbReference type="GO" id="GO:0006351">
    <property type="term" value="P:DNA-templated transcription"/>
    <property type="evidence" value="ECO:0007669"/>
    <property type="project" value="TreeGrafter"/>
</dbReference>
<dbReference type="InterPro" id="IPR005119">
    <property type="entry name" value="LysR_subst-bd"/>
</dbReference>
<organism evidence="6 7">
    <name type="scientific">Pseudomonas putida</name>
    <name type="common">Arthrobacter siderocapsulatus</name>
    <dbReference type="NCBI Taxonomy" id="303"/>
    <lineage>
        <taxon>Bacteria</taxon>
        <taxon>Pseudomonadati</taxon>
        <taxon>Pseudomonadota</taxon>
        <taxon>Gammaproteobacteria</taxon>
        <taxon>Pseudomonadales</taxon>
        <taxon>Pseudomonadaceae</taxon>
        <taxon>Pseudomonas</taxon>
    </lineage>
</organism>
<dbReference type="PANTHER" id="PTHR30537:SF32">
    <property type="entry name" value="HTH-TYPE TRANSCRIPTIONAL REGULATOR DSDC"/>
    <property type="match status" value="1"/>
</dbReference>
<dbReference type="InterPro" id="IPR036390">
    <property type="entry name" value="WH_DNA-bd_sf"/>
</dbReference>
<evidence type="ECO:0000256" key="2">
    <source>
        <dbReference type="ARBA" id="ARBA00023015"/>
    </source>
</evidence>
<dbReference type="SUPFAM" id="SSF53850">
    <property type="entry name" value="Periplasmic binding protein-like II"/>
    <property type="match status" value="1"/>
</dbReference>
<dbReference type="CDD" id="cd08432">
    <property type="entry name" value="PBP2_GcdR_TrpI_HvrB_AmpR_like"/>
    <property type="match status" value="1"/>
</dbReference>